<dbReference type="RefSeq" id="WP_106193109.1">
    <property type="nucleotide sequence ID" value="NZ_PVTF01000013.1"/>
</dbReference>
<dbReference type="CDD" id="cd03441">
    <property type="entry name" value="R_hydratase_like"/>
    <property type="match status" value="1"/>
</dbReference>
<evidence type="ECO:0000313" key="3">
    <source>
        <dbReference type="Proteomes" id="UP000239494"/>
    </source>
</evidence>
<proteinExistence type="predicted"/>
<dbReference type="Proteomes" id="UP000239494">
    <property type="component" value="Unassembled WGS sequence"/>
</dbReference>
<dbReference type="EMBL" id="PVTF01000013">
    <property type="protein sequence ID" value="PRY35601.1"/>
    <property type="molecule type" value="Genomic_DNA"/>
</dbReference>
<comment type="caution">
    <text evidence="2">The sequence shown here is derived from an EMBL/GenBank/DDBJ whole genome shotgun (WGS) entry which is preliminary data.</text>
</comment>
<gene>
    <name evidence="2" type="ORF">CLV43_11328</name>
</gene>
<dbReference type="OrthoDB" id="5415111at2"/>
<dbReference type="InterPro" id="IPR029069">
    <property type="entry name" value="HotDog_dom_sf"/>
</dbReference>
<dbReference type="PIRSF" id="PIRSF018072">
    <property type="entry name" value="UCP018072"/>
    <property type="match status" value="1"/>
</dbReference>
<feature type="domain" description="FAS1-like dehydratase" evidence="1">
    <location>
        <begin position="11"/>
        <end position="137"/>
    </location>
</feature>
<dbReference type="SUPFAM" id="SSF54637">
    <property type="entry name" value="Thioesterase/thiol ester dehydrase-isomerase"/>
    <property type="match status" value="1"/>
</dbReference>
<keyword evidence="3" id="KW-1185">Reference proteome</keyword>
<dbReference type="InterPro" id="IPR016709">
    <property type="entry name" value="HadA-like"/>
</dbReference>
<name>A0A2T0SQB1_9PSEU</name>
<accession>A0A2T0SQB1</accession>
<dbReference type="AlphaFoldDB" id="A0A2T0SQB1"/>
<organism evidence="2 3">
    <name type="scientific">Umezawaea tangerina</name>
    <dbReference type="NCBI Taxonomy" id="84725"/>
    <lineage>
        <taxon>Bacteria</taxon>
        <taxon>Bacillati</taxon>
        <taxon>Actinomycetota</taxon>
        <taxon>Actinomycetes</taxon>
        <taxon>Pseudonocardiales</taxon>
        <taxon>Pseudonocardiaceae</taxon>
        <taxon>Umezawaea</taxon>
    </lineage>
</organism>
<protein>
    <submittedName>
        <fullName evidence="2">Acyl dehydratase</fullName>
    </submittedName>
</protein>
<dbReference type="Gene3D" id="3.10.129.10">
    <property type="entry name" value="Hotdog Thioesterase"/>
    <property type="match status" value="1"/>
</dbReference>
<dbReference type="Pfam" id="PF13452">
    <property type="entry name" value="FAS1_DH_region"/>
    <property type="match status" value="1"/>
</dbReference>
<evidence type="ECO:0000313" key="2">
    <source>
        <dbReference type="EMBL" id="PRY35601.1"/>
    </source>
</evidence>
<reference evidence="2 3" key="1">
    <citation type="submission" date="2018-03" db="EMBL/GenBank/DDBJ databases">
        <title>Genomic Encyclopedia of Archaeal and Bacterial Type Strains, Phase II (KMG-II): from individual species to whole genera.</title>
        <authorList>
            <person name="Goeker M."/>
        </authorList>
    </citation>
    <scope>NUCLEOTIDE SEQUENCE [LARGE SCALE GENOMIC DNA]</scope>
    <source>
        <strain evidence="2 3">DSM 44720</strain>
    </source>
</reference>
<dbReference type="InterPro" id="IPR039569">
    <property type="entry name" value="FAS1-like_DH_region"/>
</dbReference>
<sequence>MAVDLAAALARPIAPVVALLERGRLRAFARAIGETDPVHTDVEAARAAGHPDLLVPPTFLFSVELEADPPLGWLTDLGVDLRGVLHGEQSFTYHRDVHAGEEVECRRRVAEAYAKSPTRDFLVKRTDFLRAGELVAEAEAVVIVTAL</sequence>
<evidence type="ECO:0000259" key="1">
    <source>
        <dbReference type="Pfam" id="PF13452"/>
    </source>
</evidence>